<proteinExistence type="predicted"/>
<feature type="transmembrane region" description="Helical" evidence="5">
    <location>
        <begin position="167"/>
        <end position="193"/>
    </location>
</feature>
<dbReference type="AlphaFoldDB" id="A0A918IYW2"/>
<dbReference type="Pfam" id="PF04116">
    <property type="entry name" value="FA_hydroxylase"/>
    <property type="match status" value="1"/>
</dbReference>
<protein>
    <submittedName>
        <fullName evidence="7">Desaturase</fullName>
    </submittedName>
</protein>
<evidence type="ECO:0000313" key="8">
    <source>
        <dbReference type="Proteomes" id="UP000628984"/>
    </source>
</evidence>
<dbReference type="InterPro" id="IPR050307">
    <property type="entry name" value="Sterol_Desaturase_Related"/>
</dbReference>
<dbReference type="GO" id="GO:0008610">
    <property type="term" value="P:lipid biosynthetic process"/>
    <property type="evidence" value="ECO:0007669"/>
    <property type="project" value="InterPro"/>
</dbReference>
<keyword evidence="3 5" id="KW-1133">Transmembrane helix</keyword>
<evidence type="ECO:0000256" key="1">
    <source>
        <dbReference type="ARBA" id="ARBA00004370"/>
    </source>
</evidence>
<dbReference type="PANTHER" id="PTHR11863">
    <property type="entry name" value="STEROL DESATURASE"/>
    <property type="match status" value="1"/>
</dbReference>
<organism evidence="7 8">
    <name type="scientific">Gemmobacter lanyuensis</name>
    <dbReference type="NCBI Taxonomy" id="1054497"/>
    <lineage>
        <taxon>Bacteria</taxon>
        <taxon>Pseudomonadati</taxon>
        <taxon>Pseudomonadota</taxon>
        <taxon>Alphaproteobacteria</taxon>
        <taxon>Rhodobacterales</taxon>
        <taxon>Paracoccaceae</taxon>
        <taxon>Gemmobacter</taxon>
    </lineage>
</organism>
<feature type="transmembrane region" description="Helical" evidence="5">
    <location>
        <begin position="74"/>
        <end position="99"/>
    </location>
</feature>
<feature type="domain" description="Fatty acid hydroxylase" evidence="6">
    <location>
        <begin position="176"/>
        <end position="306"/>
    </location>
</feature>
<feature type="transmembrane region" description="Helical" evidence="5">
    <location>
        <begin position="36"/>
        <end position="59"/>
    </location>
</feature>
<evidence type="ECO:0000256" key="5">
    <source>
        <dbReference type="SAM" id="Phobius"/>
    </source>
</evidence>
<feature type="transmembrane region" description="Helical" evidence="5">
    <location>
        <begin position="132"/>
        <end position="155"/>
    </location>
</feature>
<reference evidence="7" key="1">
    <citation type="journal article" date="2014" name="Int. J. Syst. Evol. Microbiol.">
        <title>Complete genome sequence of Corynebacterium casei LMG S-19264T (=DSM 44701T), isolated from a smear-ripened cheese.</title>
        <authorList>
            <consortium name="US DOE Joint Genome Institute (JGI-PGF)"/>
            <person name="Walter F."/>
            <person name="Albersmeier A."/>
            <person name="Kalinowski J."/>
            <person name="Ruckert C."/>
        </authorList>
    </citation>
    <scope>NUCLEOTIDE SEQUENCE</scope>
    <source>
        <strain evidence="7">KCTC 23714</strain>
    </source>
</reference>
<keyword evidence="8" id="KW-1185">Reference proteome</keyword>
<dbReference type="GO" id="GO:0016491">
    <property type="term" value="F:oxidoreductase activity"/>
    <property type="evidence" value="ECO:0007669"/>
    <property type="project" value="InterPro"/>
</dbReference>
<accession>A0A918IYW2</accession>
<comment type="subcellular location">
    <subcellularLocation>
        <location evidence="1">Membrane</location>
    </subcellularLocation>
</comment>
<gene>
    <name evidence="7" type="ORF">GCM10011452_29050</name>
</gene>
<comment type="caution">
    <text evidence="7">The sequence shown here is derived from an EMBL/GenBank/DDBJ whole genome shotgun (WGS) entry which is preliminary data.</text>
</comment>
<dbReference type="GO" id="GO:0016020">
    <property type="term" value="C:membrane"/>
    <property type="evidence" value="ECO:0007669"/>
    <property type="project" value="UniProtKB-SubCell"/>
</dbReference>
<dbReference type="RefSeq" id="WP_189634611.1">
    <property type="nucleotide sequence ID" value="NZ_BMYQ01000010.1"/>
</dbReference>
<evidence type="ECO:0000313" key="7">
    <source>
        <dbReference type="EMBL" id="GGW38830.1"/>
    </source>
</evidence>
<reference evidence="7" key="2">
    <citation type="submission" date="2020-09" db="EMBL/GenBank/DDBJ databases">
        <authorList>
            <person name="Sun Q."/>
            <person name="Kim S."/>
        </authorList>
    </citation>
    <scope>NUCLEOTIDE SEQUENCE</scope>
    <source>
        <strain evidence="7">KCTC 23714</strain>
    </source>
</reference>
<evidence type="ECO:0000259" key="6">
    <source>
        <dbReference type="Pfam" id="PF04116"/>
    </source>
</evidence>
<keyword evidence="4 5" id="KW-0472">Membrane</keyword>
<evidence type="ECO:0000256" key="3">
    <source>
        <dbReference type="ARBA" id="ARBA00022989"/>
    </source>
</evidence>
<dbReference type="InterPro" id="IPR006694">
    <property type="entry name" value="Fatty_acid_hydroxylase"/>
</dbReference>
<evidence type="ECO:0000256" key="4">
    <source>
        <dbReference type="ARBA" id="ARBA00023136"/>
    </source>
</evidence>
<sequence>MDDLKFGTRDKRGNWTPHKPLEIAPFWTGKFSSMGAWLVGYIWPHNTIFMAVTLAYWFLVLPDFEVMKTFSWDWMLWLHAVNSAGIFLLYGSVELFYYVKRKQGTRFKYNHKFPAENPSDVFWFKSQNIDNFLRTFLISIPLWTLVESAVLWAFANGYGIWLSPEDHWLWLVVLVFLAPAIHEVHFFCIHWLIHQGALYRHIHSVHHNSINPSPWSSMSMHPVEATLFFAEMAWHLLIPSNPLVALFQLTSTAYGAIVGHIGFDKLEITEGQAMDSHAYTHYLHHKYFEVNYGGDGVIPLDKWFGTWHDGTKDADERMKERFRKKKERANARKAGQIAAE</sequence>
<dbReference type="GO" id="GO:0005506">
    <property type="term" value="F:iron ion binding"/>
    <property type="evidence" value="ECO:0007669"/>
    <property type="project" value="InterPro"/>
</dbReference>
<evidence type="ECO:0000256" key="2">
    <source>
        <dbReference type="ARBA" id="ARBA00022692"/>
    </source>
</evidence>
<dbReference type="EMBL" id="BMYQ01000010">
    <property type="protein sequence ID" value="GGW38830.1"/>
    <property type="molecule type" value="Genomic_DNA"/>
</dbReference>
<dbReference type="Proteomes" id="UP000628984">
    <property type="component" value="Unassembled WGS sequence"/>
</dbReference>
<name>A0A918IYW2_9RHOB</name>
<keyword evidence="2 5" id="KW-0812">Transmembrane</keyword>